<evidence type="ECO:0000313" key="2">
    <source>
        <dbReference type="Proteomes" id="UP000180088"/>
    </source>
</evidence>
<dbReference type="RefSeq" id="WP_071116852.1">
    <property type="nucleotide sequence ID" value="NZ_MKCS01000003.1"/>
</dbReference>
<dbReference type="Proteomes" id="UP000180088">
    <property type="component" value="Unassembled WGS sequence"/>
</dbReference>
<accession>A0A1S1WUT8</accession>
<organism evidence="1 2">
    <name type="scientific">Chromobacterium sphagni</name>
    <dbReference type="NCBI Taxonomy" id="1903179"/>
    <lineage>
        <taxon>Bacteria</taxon>
        <taxon>Pseudomonadati</taxon>
        <taxon>Pseudomonadota</taxon>
        <taxon>Betaproteobacteria</taxon>
        <taxon>Neisseriales</taxon>
        <taxon>Chromobacteriaceae</taxon>
        <taxon>Chromobacterium</taxon>
    </lineage>
</organism>
<dbReference type="EMBL" id="MKCS01000003">
    <property type="protein sequence ID" value="OHX10769.1"/>
    <property type="molecule type" value="Genomic_DNA"/>
</dbReference>
<comment type="caution">
    <text evidence="1">The sequence shown here is derived from an EMBL/GenBank/DDBJ whole genome shotgun (WGS) entry which is preliminary data.</text>
</comment>
<reference evidence="1 2" key="1">
    <citation type="submission" date="2016-09" db="EMBL/GenBank/DDBJ databases">
        <title>Chromobacterium muskegensis sp. nov., an insecticidal bacterium isolated from Sphagnum bogs.</title>
        <authorList>
            <person name="Sparks M.E."/>
            <person name="Blackburn M.B."/>
            <person name="Gundersen-Rindal D.E."/>
            <person name="Mitchell A."/>
            <person name="Farrar R."/>
            <person name="Kuhar D."/>
        </authorList>
    </citation>
    <scope>NUCLEOTIDE SEQUENCE [LARGE SCALE GENOMIC DNA]</scope>
    <source>
        <strain evidence="1 2">37-2</strain>
    </source>
</reference>
<protein>
    <submittedName>
        <fullName evidence="1">Uncharacterized protein</fullName>
    </submittedName>
</protein>
<proteinExistence type="predicted"/>
<name>A0A1S1WUT8_9NEIS</name>
<gene>
    <name evidence="1" type="ORF">BI347_19845</name>
</gene>
<sequence>MACALGRNAIGIVASPADALTCKLSDGCLLALSGAAGQLARAALPQEAVSGIGYWRSLPAARLG</sequence>
<dbReference type="AlphaFoldDB" id="A0A1S1WUT8"/>
<evidence type="ECO:0000313" key="1">
    <source>
        <dbReference type="EMBL" id="OHX10769.1"/>
    </source>
</evidence>